<dbReference type="InterPro" id="IPR002293">
    <property type="entry name" value="AA/rel_permease1"/>
</dbReference>
<accession>A0A7S8ECW0</accession>
<evidence type="ECO:0000256" key="4">
    <source>
        <dbReference type="ARBA" id="ARBA00023136"/>
    </source>
</evidence>
<dbReference type="AlphaFoldDB" id="A0A7S8ECW0"/>
<evidence type="ECO:0000256" key="2">
    <source>
        <dbReference type="ARBA" id="ARBA00022692"/>
    </source>
</evidence>
<feature type="transmembrane region" description="Helical" evidence="5">
    <location>
        <begin position="302"/>
        <end position="320"/>
    </location>
</feature>
<evidence type="ECO:0000256" key="3">
    <source>
        <dbReference type="ARBA" id="ARBA00022989"/>
    </source>
</evidence>
<feature type="transmembrane region" description="Helical" evidence="5">
    <location>
        <begin position="430"/>
        <end position="449"/>
    </location>
</feature>
<evidence type="ECO:0000313" key="7">
    <source>
        <dbReference type="Proteomes" id="UP000594468"/>
    </source>
</evidence>
<dbReference type="PANTHER" id="PTHR47704:SF1">
    <property type="entry name" value="POTASSIUM TRANSPORTER KIMA"/>
    <property type="match status" value="1"/>
</dbReference>
<evidence type="ECO:0000256" key="1">
    <source>
        <dbReference type="ARBA" id="ARBA00004141"/>
    </source>
</evidence>
<protein>
    <submittedName>
        <fullName evidence="6">APC family permease</fullName>
    </submittedName>
</protein>
<dbReference type="Pfam" id="PF13520">
    <property type="entry name" value="AA_permease_2"/>
    <property type="match status" value="1"/>
</dbReference>
<keyword evidence="4 5" id="KW-0472">Membrane</keyword>
<dbReference type="PANTHER" id="PTHR47704">
    <property type="entry name" value="POTASSIUM TRANSPORTER KIMA"/>
    <property type="match status" value="1"/>
</dbReference>
<proteinExistence type="predicted"/>
<dbReference type="KEGG" id="pmet:G4Y79_09595"/>
<feature type="transmembrane region" description="Helical" evidence="5">
    <location>
        <begin position="171"/>
        <end position="195"/>
    </location>
</feature>
<sequence>MTDFKRVLIGQPFRTSQEAHERLDKVRALAVFASDPISSNAYATEAIMSVLIVLGSSALHLTLPLAMGVAALVLMVIFSYIQTIMHYPDGGGAYTVAKDNLGRLPSLLAAGALLTDYVLTVSVSVAAGVRAVTSAIPEIYDYRVIIALLAIALITWINLRGVRESGTIFAFPTYSFVAGVLLTIVIGLVRYFGILGAPALPVFHDAVPAEETLTGFAYIWLLLRAFAGGCTALTGIEAISNGVQAFKAPESKNAVKTMVAMGVIAMSLFVGITFLATHMHLVPTEEGESILSQMTRQISGGGILYFWVQLFTALILFLAANTGYQDFPRLSSFLAKDGFLPRWMQNRGDRLVYSSGILVLAAISSIIVIIFQASEIAMLPLYALGVMLSFTLSQAGMSHLMRRISKLKPGEVDHTGVTTIHHEDGWRWKMVVNTVGAITTGIVFLILLATKFVDGAWIVAVAIPLLVLMFYKIHKHYEHVAQSLTTENFEEEDLAQIANIAIVPIADVHRGTLRALQYAARIADDVRAACVATTPEVHARVEKRWMRFPSLTKDITLVMIDYDFRDILSPLAAYIEKVKRDEFPDSLITVVIPEFVPESQLAQGLHNKTADLLRRKLHSKQDIIIIDVPYHILADAEPEEADISLDNLEAEITEVKVEELLEPSDPIQTTN</sequence>
<feature type="transmembrane region" description="Helical" evidence="5">
    <location>
        <begin position="257"/>
        <end position="282"/>
    </location>
</feature>
<feature type="transmembrane region" description="Helical" evidence="5">
    <location>
        <begin position="139"/>
        <end position="159"/>
    </location>
</feature>
<evidence type="ECO:0000313" key="6">
    <source>
        <dbReference type="EMBL" id="QPC84609.1"/>
    </source>
</evidence>
<dbReference type="InterPro" id="IPR053153">
    <property type="entry name" value="APC_K+_Transporter"/>
</dbReference>
<comment type="subcellular location">
    <subcellularLocation>
        <location evidence="1">Membrane</location>
        <topology evidence="1">Multi-pass membrane protein</topology>
    </subcellularLocation>
</comment>
<dbReference type="Proteomes" id="UP000594468">
    <property type="component" value="Chromosome"/>
</dbReference>
<evidence type="ECO:0000256" key="5">
    <source>
        <dbReference type="SAM" id="Phobius"/>
    </source>
</evidence>
<dbReference type="RefSeq" id="WP_195172672.1">
    <property type="nucleotide sequence ID" value="NZ_CP062983.1"/>
</dbReference>
<feature type="transmembrane region" description="Helical" evidence="5">
    <location>
        <begin position="107"/>
        <end position="127"/>
    </location>
</feature>
<feature type="transmembrane region" description="Helical" evidence="5">
    <location>
        <begin position="58"/>
        <end position="81"/>
    </location>
</feature>
<keyword evidence="7" id="KW-1185">Reference proteome</keyword>
<dbReference type="EMBL" id="CP062983">
    <property type="protein sequence ID" value="QPC84609.1"/>
    <property type="molecule type" value="Genomic_DNA"/>
</dbReference>
<name>A0A7S8ECW0_9CHLR</name>
<feature type="transmembrane region" description="Helical" evidence="5">
    <location>
        <begin position="215"/>
        <end position="236"/>
    </location>
</feature>
<dbReference type="Gene3D" id="1.20.1740.10">
    <property type="entry name" value="Amino acid/polyamine transporter I"/>
    <property type="match status" value="1"/>
</dbReference>
<dbReference type="GO" id="GO:0016020">
    <property type="term" value="C:membrane"/>
    <property type="evidence" value="ECO:0007669"/>
    <property type="project" value="UniProtKB-SubCell"/>
</dbReference>
<gene>
    <name evidence="6" type="ORF">G4Y79_09595</name>
</gene>
<organism evidence="6 7">
    <name type="scientific">Phototrophicus methaneseepsis</name>
    <dbReference type="NCBI Taxonomy" id="2710758"/>
    <lineage>
        <taxon>Bacteria</taxon>
        <taxon>Bacillati</taxon>
        <taxon>Chloroflexota</taxon>
        <taxon>Candidatus Thermofontia</taxon>
        <taxon>Phototrophicales</taxon>
        <taxon>Phototrophicaceae</taxon>
        <taxon>Phototrophicus</taxon>
    </lineage>
</organism>
<keyword evidence="3 5" id="KW-1133">Transmembrane helix</keyword>
<feature type="transmembrane region" description="Helical" evidence="5">
    <location>
        <begin position="379"/>
        <end position="400"/>
    </location>
</feature>
<keyword evidence="2 5" id="KW-0812">Transmembrane</keyword>
<feature type="transmembrane region" description="Helical" evidence="5">
    <location>
        <begin position="455"/>
        <end position="473"/>
    </location>
</feature>
<feature type="transmembrane region" description="Helical" evidence="5">
    <location>
        <begin position="351"/>
        <end position="373"/>
    </location>
</feature>
<dbReference type="GO" id="GO:0022857">
    <property type="term" value="F:transmembrane transporter activity"/>
    <property type="evidence" value="ECO:0007669"/>
    <property type="project" value="InterPro"/>
</dbReference>
<reference evidence="6 7" key="1">
    <citation type="submission" date="2020-02" db="EMBL/GenBank/DDBJ databases">
        <authorList>
            <person name="Zheng R.K."/>
            <person name="Sun C.M."/>
        </authorList>
    </citation>
    <scope>NUCLEOTIDE SEQUENCE [LARGE SCALE GENOMIC DNA]</scope>
    <source>
        <strain evidence="7">rifampicinis</strain>
    </source>
</reference>